<protein>
    <submittedName>
        <fullName evidence="3">ERF superfamily</fullName>
    </submittedName>
</protein>
<dbReference type="Proteomes" id="UP000274201">
    <property type="component" value="Chromosome"/>
</dbReference>
<dbReference type="EMBL" id="LR134529">
    <property type="protein sequence ID" value="VEJ44378.1"/>
    <property type="molecule type" value="Genomic_DNA"/>
</dbReference>
<evidence type="ECO:0000256" key="1">
    <source>
        <dbReference type="SAM" id="MobiDB-lite"/>
    </source>
</evidence>
<dbReference type="EMBL" id="LR134529">
    <property type="protein sequence ID" value="VEJ44944.1"/>
    <property type="molecule type" value="Genomic_DNA"/>
</dbReference>
<name>A0A3S4YYL2_BARVI</name>
<accession>A0A3S4YYL2</accession>
<proteinExistence type="predicted"/>
<feature type="region of interest" description="Disordered" evidence="1">
    <location>
        <begin position="239"/>
        <end position="258"/>
    </location>
</feature>
<sequence length="258" mass="29531">MSEQNTNLTEIEETQHLAAKATAMERILTRALENDVDMDRLKRLLELREKEIERQERQNFVRDLSAMQMEYKSIEQNAINTHTKSLYTTLDKYIDAIKEPLAKYHFALFSRIKEQSSNSITVEMALKHISGNEISTEGTFPFDATGSKNNIQAVGSTLTYARRYLLGMLLNVARKEDDTDGITLLSGISPEQMNEIRELIEQTQSDESKLLSFIGEKKITDMSYKQAQTALFSLKKKQRTQMNEAQQSLPPQEQQTAV</sequence>
<reference evidence="3 4" key="1">
    <citation type="submission" date="2018-12" db="EMBL/GenBank/DDBJ databases">
        <authorList>
            <consortium name="Pathogen Informatics"/>
        </authorList>
    </citation>
    <scope>NUCLEOTIDE SEQUENCE [LARGE SCALE GENOMIC DNA]</scope>
    <source>
        <strain evidence="3 4">NCTC12905</strain>
    </source>
</reference>
<dbReference type="RefSeq" id="WP_126601768.1">
    <property type="nucleotide sequence ID" value="NZ_LR134529.1"/>
</dbReference>
<dbReference type="InterPro" id="IPR007499">
    <property type="entry name" value="ERF_bacteria_virus"/>
</dbReference>
<evidence type="ECO:0000313" key="3">
    <source>
        <dbReference type="EMBL" id="VEJ44944.1"/>
    </source>
</evidence>
<dbReference type="OrthoDB" id="7856237at2"/>
<dbReference type="AlphaFoldDB" id="A0A3S4YYL2"/>
<feature type="compositionally biased region" description="Polar residues" evidence="1">
    <location>
        <begin position="240"/>
        <end position="258"/>
    </location>
</feature>
<evidence type="ECO:0000313" key="2">
    <source>
        <dbReference type="EMBL" id="VEJ44378.1"/>
    </source>
</evidence>
<dbReference type="Pfam" id="PF04404">
    <property type="entry name" value="ERF"/>
    <property type="match status" value="1"/>
</dbReference>
<gene>
    <name evidence="2" type="ORF">NCTC12905_00013</name>
    <name evidence="3" type="ORF">NCTC12905_00587</name>
</gene>
<evidence type="ECO:0000313" key="4">
    <source>
        <dbReference type="Proteomes" id="UP000274201"/>
    </source>
</evidence>
<organism evidence="3 4">
    <name type="scientific">Bartonella vinsonii</name>
    <name type="common">Rochalimaea vinsonii</name>
    <dbReference type="NCBI Taxonomy" id="33047"/>
    <lineage>
        <taxon>Bacteria</taxon>
        <taxon>Pseudomonadati</taxon>
        <taxon>Pseudomonadota</taxon>
        <taxon>Alphaproteobacteria</taxon>
        <taxon>Hyphomicrobiales</taxon>
        <taxon>Bartonellaceae</taxon>
        <taxon>Bartonella</taxon>
    </lineage>
</organism>